<name>A0ABQ1S3J9_9SPHN</name>
<keyword evidence="1" id="KW-0472">Membrane</keyword>
<keyword evidence="3" id="KW-1185">Reference proteome</keyword>
<evidence type="ECO:0000313" key="3">
    <source>
        <dbReference type="Proteomes" id="UP000619041"/>
    </source>
</evidence>
<organism evidence="2 3">
    <name type="scientific">Tsuneonella deserti</name>
    <dbReference type="NCBI Taxonomy" id="2035528"/>
    <lineage>
        <taxon>Bacteria</taxon>
        <taxon>Pseudomonadati</taxon>
        <taxon>Pseudomonadota</taxon>
        <taxon>Alphaproteobacteria</taxon>
        <taxon>Sphingomonadales</taxon>
        <taxon>Erythrobacteraceae</taxon>
        <taxon>Tsuneonella</taxon>
    </lineage>
</organism>
<keyword evidence="1" id="KW-0812">Transmembrane</keyword>
<protein>
    <submittedName>
        <fullName evidence="2">Uncharacterized protein</fullName>
    </submittedName>
</protein>
<dbReference type="Proteomes" id="UP000619041">
    <property type="component" value="Unassembled WGS sequence"/>
</dbReference>
<feature type="transmembrane region" description="Helical" evidence="1">
    <location>
        <begin position="73"/>
        <end position="92"/>
    </location>
</feature>
<dbReference type="EMBL" id="BMKL01000001">
    <property type="protein sequence ID" value="GGD91262.1"/>
    <property type="molecule type" value="Genomic_DNA"/>
</dbReference>
<sequence>MRQFSSEGGTLVYRRFGRGPAFPVTEEQVADFLQRYMRETRIARLALLVTTIVLGGGAGPLMAQLPFTPGETAIVLGIVIPVVLLIAAFVVADLRNQSRPERELSVRAPVASAIDADEWSRAQLRQAPWPNFIILPLASAFVVWALRDLVDPLTGWGRLIWLFPAAAIALAVTQGLRKLRAG</sequence>
<comment type="caution">
    <text evidence="2">The sequence shown here is derived from an EMBL/GenBank/DDBJ whole genome shotgun (WGS) entry which is preliminary data.</text>
</comment>
<accession>A0ABQ1S3J9</accession>
<feature type="transmembrane region" description="Helical" evidence="1">
    <location>
        <begin position="45"/>
        <end position="67"/>
    </location>
</feature>
<evidence type="ECO:0000256" key="1">
    <source>
        <dbReference type="SAM" id="Phobius"/>
    </source>
</evidence>
<gene>
    <name evidence="2" type="ORF">GCM10011515_08650</name>
</gene>
<reference evidence="3" key="1">
    <citation type="journal article" date="2019" name="Int. J. Syst. Evol. Microbiol.">
        <title>The Global Catalogue of Microorganisms (GCM) 10K type strain sequencing project: providing services to taxonomists for standard genome sequencing and annotation.</title>
        <authorList>
            <consortium name="The Broad Institute Genomics Platform"/>
            <consortium name="The Broad Institute Genome Sequencing Center for Infectious Disease"/>
            <person name="Wu L."/>
            <person name="Ma J."/>
        </authorList>
    </citation>
    <scope>NUCLEOTIDE SEQUENCE [LARGE SCALE GENOMIC DNA]</scope>
    <source>
        <strain evidence="3">CGMCC 1.15959</strain>
    </source>
</reference>
<dbReference type="RefSeq" id="WP_188644013.1">
    <property type="nucleotide sequence ID" value="NZ_BMKL01000001.1"/>
</dbReference>
<evidence type="ECO:0000313" key="2">
    <source>
        <dbReference type="EMBL" id="GGD91262.1"/>
    </source>
</evidence>
<feature type="transmembrane region" description="Helical" evidence="1">
    <location>
        <begin position="159"/>
        <end position="176"/>
    </location>
</feature>
<feature type="transmembrane region" description="Helical" evidence="1">
    <location>
        <begin position="129"/>
        <end position="147"/>
    </location>
</feature>
<keyword evidence="1" id="KW-1133">Transmembrane helix</keyword>
<proteinExistence type="predicted"/>